<gene>
    <name evidence="1" type="ORF">DRO07_02755</name>
</gene>
<protein>
    <recommendedName>
        <fullName evidence="3">HEAT repeat domain-containing protein</fullName>
    </recommendedName>
</protein>
<name>A0A497JF16_9ARCH</name>
<dbReference type="EMBL" id="QMWO01000100">
    <property type="protein sequence ID" value="RLG69077.1"/>
    <property type="molecule type" value="Genomic_DNA"/>
</dbReference>
<dbReference type="AlphaFoldDB" id="A0A497JF16"/>
<dbReference type="InterPro" id="IPR011989">
    <property type="entry name" value="ARM-like"/>
</dbReference>
<dbReference type="SUPFAM" id="SSF48371">
    <property type="entry name" value="ARM repeat"/>
    <property type="match status" value="1"/>
</dbReference>
<dbReference type="InterPro" id="IPR016024">
    <property type="entry name" value="ARM-type_fold"/>
</dbReference>
<comment type="caution">
    <text evidence="1">The sequence shown here is derived from an EMBL/GenBank/DDBJ whole genome shotgun (WGS) entry which is preliminary data.</text>
</comment>
<sequence length="372" mass="42935">MPRRKVPKPSPETLRRLKRRILILKERGTIDKPTIRKEVARAEAKYWLAKAKEWKPGTFEAGGSAEFRAQMVRTANKMAVLLERLEKAKTSVKRRKIIKQLSEIRFAFSEIEGKIPLEKRMSLEAIKLAVFDKLRELALNKRLPDAERIEALRAFAKLAGPNAPEVLIKMIKESDRPLKKEIIRLLAKRGDVATLETIEKKMLRSGDLNLKLIGLNILSNSPSLLAIIELAKAVKFPRFEFRQMPERMLQMRKKEIVQIIANQATFEKLTKEARALFEKMQRELERVSGKKLDLYTNIFVLGMTARAIKQWFIKFGENPFITVEFRKGLAKELALHIVNLKRLSKGFGKPEDFNFAIRNLQEAIEEIAKKRG</sequence>
<evidence type="ECO:0000313" key="2">
    <source>
        <dbReference type="Proteomes" id="UP000277633"/>
    </source>
</evidence>
<evidence type="ECO:0000313" key="1">
    <source>
        <dbReference type="EMBL" id="RLG69077.1"/>
    </source>
</evidence>
<reference evidence="1 2" key="1">
    <citation type="submission" date="2018-06" db="EMBL/GenBank/DDBJ databases">
        <title>Extensive metabolic versatility and redundancy in microbially diverse, dynamic hydrothermal sediments.</title>
        <authorList>
            <person name="Dombrowski N."/>
            <person name="Teske A."/>
            <person name="Baker B.J."/>
        </authorList>
    </citation>
    <scope>NUCLEOTIDE SEQUENCE [LARGE SCALE GENOMIC DNA]</scope>
    <source>
        <strain evidence="1">B9_G13</strain>
    </source>
</reference>
<organism evidence="1 2">
    <name type="scientific">Candidatus Iainarchaeum sp</name>
    <dbReference type="NCBI Taxonomy" id="3101447"/>
    <lineage>
        <taxon>Archaea</taxon>
        <taxon>Candidatus Iainarchaeota</taxon>
        <taxon>Candidatus Iainarchaeia</taxon>
        <taxon>Candidatus Iainarchaeales</taxon>
        <taxon>Candidatus Iainarchaeaceae</taxon>
        <taxon>Candidatus Iainarchaeum</taxon>
    </lineage>
</organism>
<accession>A0A497JF16</accession>
<evidence type="ECO:0008006" key="3">
    <source>
        <dbReference type="Google" id="ProtNLM"/>
    </source>
</evidence>
<proteinExistence type="predicted"/>
<dbReference type="Gene3D" id="1.25.10.10">
    <property type="entry name" value="Leucine-rich Repeat Variant"/>
    <property type="match status" value="1"/>
</dbReference>
<dbReference type="Proteomes" id="UP000277633">
    <property type="component" value="Unassembled WGS sequence"/>
</dbReference>